<dbReference type="InterPro" id="IPR036291">
    <property type="entry name" value="NAD(P)-bd_dom_sf"/>
</dbReference>
<dbReference type="PANTHER" id="PTHR44196">
    <property type="entry name" value="DEHYDROGENASE/REDUCTASE SDR FAMILY MEMBER 7B"/>
    <property type="match status" value="1"/>
</dbReference>
<dbReference type="RefSeq" id="WP_157674879.1">
    <property type="nucleotide sequence ID" value="NZ_LT629695.1"/>
</dbReference>
<name>A0A1G8GZD4_9MICO</name>
<evidence type="ECO:0000313" key="4">
    <source>
        <dbReference type="EMBL" id="SDH99785.1"/>
    </source>
</evidence>
<accession>A0A1G8GZD4</accession>
<dbReference type="PRINTS" id="PR00080">
    <property type="entry name" value="SDRFAMILY"/>
</dbReference>
<dbReference type="AlphaFoldDB" id="A0A1G8GZD4"/>
<dbReference type="PRINTS" id="PR00081">
    <property type="entry name" value="GDHRDH"/>
</dbReference>
<keyword evidence="2" id="KW-0560">Oxidoreductase</keyword>
<dbReference type="GO" id="GO:0016020">
    <property type="term" value="C:membrane"/>
    <property type="evidence" value="ECO:0007669"/>
    <property type="project" value="TreeGrafter"/>
</dbReference>
<sequence>MGMLRSSTRSPRVAVVAGGSRGLGLLVALDLARRGWSVAVSARGEAGVEHALRRLEGAARGSARMHGSVCDVASADSVERWIAAVERDLGPVDAAFAVAGVIDVGPAEAMRVEDFDLAIDVMLRGPIHLAWAVLPAMRRRRRGRIGVVTSIGGSVAVPHLLPYTAAKAGAIGFTEGLAAELAGTGVTATTIVPGLMRTGSHEVARYRGDPSREAAWFGAGASLPLVSTSAERAARAMVDGVLAGRTHVRLPWWTHVAMRVHGLAPATTVRAAGIVGRLLPGPGPHPSGPVEGRLVRRSPVTRAVTALGTAAARRLGTRVGR</sequence>
<evidence type="ECO:0000256" key="3">
    <source>
        <dbReference type="RuleBase" id="RU000363"/>
    </source>
</evidence>
<evidence type="ECO:0000256" key="2">
    <source>
        <dbReference type="ARBA" id="ARBA00023002"/>
    </source>
</evidence>
<dbReference type="SUPFAM" id="SSF51735">
    <property type="entry name" value="NAD(P)-binding Rossmann-fold domains"/>
    <property type="match status" value="1"/>
</dbReference>
<reference evidence="5" key="1">
    <citation type="submission" date="2016-10" db="EMBL/GenBank/DDBJ databases">
        <authorList>
            <person name="Varghese N."/>
            <person name="Submissions S."/>
        </authorList>
    </citation>
    <scope>NUCLEOTIDE SEQUENCE [LARGE SCALE GENOMIC DNA]</scope>
    <source>
        <strain evidence="5">DSM 22002</strain>
    </source>
</reference>
<dbReference type="STRING" id="399736.SAMN04489720_3144"/>
<evidence type="ECO:0000256" key="1">
    <source>
        <dbReference type="ARBA" id="ARBA00006484"/>
    </source>
</evidence>
<gene>
    <name evidence="4" type="ORF">SAMN04489720_3144</name>
</gene>
<keyword evidence="5" id="KW-1185">Reference proteome</keyword>
<proteinExistence type="inferred from homology"/>
<dbReference type="CDD" id="cd05233">
    <property type="entry name" value="SDR_c"/>
    <property type="match status" value="1"/>
</dbReference>
<dbReference type="InterPro" id="IPR002347">
    <property type="entry name" value="SDR_fam"/>
</dbReference>
<dbReference type="InterPro" id="IPR020904">
    <property type="entry name" value="Sc_DH/Rdtase_CS"/>
</dbReference>
<dbReference type="PANTHER" id="PTHR44196:SF1">
    <property type="entry name" value="DEHYDROGENASE_REDUCTASE SDR FAMILY MEMBER 7B"/>
    <property type="match status" value="1"/>
</dbReference>
<dbReference type="PROSITE" id="PS00061">
    <property type="entry name" value="ADH_SHORT"/>
    <property type="match status" value="1"/>
</dbReference>
<comment type="similarity">
    <text evidence="1 3">Belongs to the short-chain dehydrogenases/reductases (SDR) family.</text>
</comment>
<dbReference type="Gene3D" id="3.40.50.720">
    <property type="entry name" value="NAD(P)-binding Rossmann-like Domain"/>
    <property type="match status" value="1"/>
</dbReference>
<organism evidence="4 5">
    <name type="scientific">Agrococcus jejuensis</name>
    <dbReference type="NCBI Taxonomy" id="399736"/>
    <lineage>
        <taxon>Bacteria</taxon>
        <taxon>Bacillati</taxon>
        <taxon>Actinomycetota</taxon>
        <taxon>Actinomycetes</taxon>
        <taxon>Micrococcales</taxon>
        <taxon>Microbacteriaceae</taxon>
        <taxon>Agrococcus</taxon>
    </lineage>
</organism>
<dbReference type="Proteomes" id="UP000198822">
    <property type="component" value="Chromosome I"/>
</dbReference>
<protein>
    <submittedName>
        <fullName evidence="4">Short-chain dehydrogenase</fullName>
    </submittedName>
</protein>
<evidence type="ECO:0000313" key="5">
    <source>
        <dbReference type="Proteomes" id="UP000198822"/>
    </source>
</evidence>
<dbReference type="Pfam" id="PF00106">
    <property type="entry name" value="adh_short"/>
    <property type="match status" value="1"/>
</dbReference>
<dbReference type="EMBL" id="LT629695">
    <property type="protein sequence ID" value="SDH99785.1"/>
    <property type="molecule type" value="Genomic_DNA"/>
</dbReference>
<dbReference type="OrthoDB" id="4523082at2"/>
<dbReference type="GO" id="GO:0016491">
    <property type="term" value="F:oxidoreductase activity"/>
    <property type="evidence" value="ECO:0007669"/>
    <property type="project" value="UniProtKB-KW"/>
</dbReference>